<dbReference type="AlphaFoldDB" id="A0A7K4SFE8"/>
<dbReference type="PROSITE" id="PS50157">
    <property type="entry name" value="ZINC_FINGER_C2H2_2"/>
    <property type="match status" value="3"/>
</dbReference>
<dbReference type="PANTHER" id="PTHR24388">
    <property type="entry name" value="ZINC FINGER PROTEIN"/>
    <property type="match status" value="1"/>
</dbReference>
<keyword evidence="14" id="KW-0804">Transcription</keyword>
<comment type="subcellular location">
    <subcellularLocation>
        <location evidence="2">Chromosome</location>
    </subcellularLocation>
    <subcellularLocation>
        <location evidence="1">Nucleus</location>
    </subcellularLocation>
</comment>
<dbReference type="OrthoDB" id="8922241at2759"/>
<reference evidence="18 20" key="1">
    <citation type="submission" date="2019-09" db="EMBL/GenBank/DDBJ databases">
        <title>Bird 10,000 Genomes (B10K) Project - Family phase.</title>
        <authorList>
            <person name="Zhang G."/>
        </authorList>
    </citation>
    <scope>NUCLEOTIDE SEQUENCE [LARGE SCALE GENOMIC DNA]</scope>
    <source>
        <strain evidence="18">B10K-DU-021-26</strain>
        <tissue evidence="18">Mixed tissue sample</tissue>
    </source>
</reference>
<dbReference type="InterPro" id="IPR050527">
    <property type="entry name" value="Snail/Krueppel_Znf"/>
</dbReference>
<evidence type="ECO:0000259" key="17">
    <source>
        <dbReference type="PROSITE" id="PS50157"/>
    </source>
</evidence>
<dbReference type="Proteomes" id="UP000530263">
    <property type="component" value="Unassembled WGS sequence"/>
</dbReference>
<evidence type="ECO:0000313" key="19">
    <source>
        <dbReference type="EMBL" id="NWQ84258.1"/>
    </source>
</evidence>
<dbReference type="GO" id="GO:0000978">
    <property type="term" value="F:RNA polymerase II cis-regulatory region sequence-specific DNA binding"/>
    <property type="evidence" value="ECO:0007669"/>
    <property type="project" value="TreeGrafter"/>
</dbReference>
<keyword evidence="15" id="KW-0539">Nucleus</keyword>
<dbReference type="FunFam" id="3.30.160.60:FF:000235">
    <property type="entry name" value="Zinc finger and BTB domain containing 38"/>
    <property type="match status" value="1"/>
</dbReference>
<dbReference type="Pfam" id="PF00096">
    <property type="entry name" value="zf-C2H2"/>
    <property type="match status" value="1"/>
</dbReference>
<gene>
    <name evidence="18" type="primary">Zbtb4_0</name>
    <name evidence="19" type="synonym">Zbtb4_1</name>
    <name evidence="18" type="ORF">COLPIC_R14216</name>
    <name evidence="19" type="ORF">COLPIC_R14370</name>
</gene>
<dbReference type="Pfam" id="PF13894">
    <property type="entry name" value="zf-C2H2_4"/>
    <property type="match status" value="1"/>
</dbReference>
<name>A0A7K4SFE8_COLPI</name>
<feature type="non-terminal residue" evidence="18">
    <location>
        <position position="1"/>
    </location>
</feature>
<evidence type="ECO:0000256" key="1">
    <source>
        <dbReference type="ARBA" id="ARBA00004123"/>
    </source>
</evidence>
<evidence type="ECO:0000313" key="18">
    <source>
        <dbReference type="EMBL" id="NWQ84230.1"/>
    </source>
</evidence>
<protein>
    <submittedName>
        <fullName evidence="18">ZBTB4 protein</fullName>
    </submittedName>
</protein>
<evidence type="ECO:0000313" key="20">
    <source>
        <dbReference type="Proteomes" id="UP000530263"/>
    </source>
</evidence>
<keyword evidence="12" id="KW-0805">Transcription regulation</keyword>
<keyword evidence="13" id="KW-0238">DNA-binding</keyword>
<dbReference type="PROSITE" id="PS00028">
    <property type="entry name" value="ZINC_FINGER_C2H2_1"/>
    <property type="match status" value="3"/>
</dbReference>
<dbReference type="FunFam" id="3.30.160.60:FF:000437">
    <property type="entry name" value="zinc finger and BTB domain-containing protein 38"/>
    <property type="match status" value="1"/>
</dbReference>
<organism evidence="18 20">
    <name type="scientific">Columbina picui</name>
    <name type="common">Picui ground-dove</name>
    <dbReference type="NCBI Taxonomy" id="115618"/>
    <lineage>
        <taxon>Eukaryota</taxon>
        <taxon>Metazoa</taxon>
        <taxon>Chordata</taxon>
        <taxon>Craniata</taxon>
        <taxon>Vertebrata</taxon>
        <taxon>Euteleostomi</taxon>
        <taxon>Archelosauria</taxon>
        <taxon>Archosauria</taxon>
        <taxon>Dinosauria</taxon>
        <taxon>Saurischia</taxon>
        <taxon>Theropoda</taxon>
        <taxon>Coelurosauria</taxon>
        <taxon>Aves</taxon>
        <taxon>Neognathae</taxon>
        <taxon>Neoaves</taxon>
        <taxon>Columbimorphae</taxon>
        <taxon>Columbiformes</taxon>
        <taxon>Columbidae</taxon>
        <taxon>Columbina</taxon>
    </lineage>
</organism>
<evidence type="ECO:0000256" key="5">
    <source>
        <dbReference type="ARBA" id="ARBA00022499"/>
    </source>
</evidence>
<keyword evidence="3" id="KW-0158">Chromosome</keyword>
<evidence type="ECO:0000256" key="4">
    <source>
        <dbReference type="ARBA" id="ARBA00022491"/>
    </source>
</evidence>
<keyword evidence="9 16" id="KW-0863">Zinc-finger</keyword>
<dbReference type="SMART" id="SM00355">
    <property type="entry name" value="ZnF_C2H2"/>
    <property type="match status" value="3"/>
</dbReference>
<feature type="domain" description="C2H2-type" evidence="17">
    <location>
        <begin position="29"/>
        <end position="56"/>
    </location>
</feature>
<keyword evidence="11" id="KW-0832">Ubl conjugation</keyword>
<evidence type="ECO:0000256" key="6">
    <source>
        <dbReference type="ARBA" id="ARBA00022553"/>
    </source>
</evidence>
<evidence type="ECO:0000256" key="13">
    <source>
        <dbReference type="ARBA" id="ARBA00023125"/>
    </source>
</evidence>
<accession>A0A7K4SFE8</accession>
<evidence type="ECO:0000256" key="11">
    <source>
        <dbReference type="ARBA" id="ARBA00022843"/>
    </source>
</evidence>
<evidence type="ECO:0000256" key="10">
    <source>
        <dbReference type="ARBA" id="ARBA00022833"/>
    </source>
</evidence>
<dbReference type="EMBL" id="VYZG01004765">
    <property type="protein sequence ID" value="NWQ84230.1"/>
    <property type="molecule type" value="Genomic_DNA"/>
</dbReference>
<evidence type="ECO:0000256" key="9">
    <source>
        <dbReference type="ARBA" id="ARBA00022771"/>
    </source>
</evidence>
<dbReference type="PANTHER" id="PTHR24388:SF54">
    <property type="entry name" value="PROTEIN ESCARGOT"/>
    <property type="match status" value="1"/>
</dbReference>
<evidence type="ECO:0000256" key="14">
    <source>
        <dbReference type="ARBA" id="ARBA00023163"/>
    </source>
</evidence>
<dbReference type="InterPro" id="IPR013087">
    <property type="entry name" value="Znf_C2H2_type"/>
</dbReference>
<keyword evidence="4" id="KW-0678">Repressor</keyword>
<evidence type="ECO:0000256" key="16">
    <source>
        <dbReference type="PROSITE-ProRule" id="PRU00042"/>
    </source>
</evidence>
<evidence type="ECO:0000256" key="2">
    <source>
        <dbReference type="ARBA" id="ARBA00004286"/>
    </source>
</evidence>
<dbReference type="GO" id="GO:0008270">
    <property type="term" value="F:zinc ion binding"/>
    <property type="evidence" value="ECO:0007669"/>
    <property type="project" value="UniProtKB-KW"/>
</dbReference>
<keyword evidence="6" id="KW-0597">Phosphoprotein</keyword>
<dbReference type="InterPro" id="IPR036236">
    <property type="entry name" value="Znf_C2H2_sf"/>
</dbReference>
<comment type="caution">
    <text evidence="18">The sequence shown here is derived from an EMBL/GenBank/DDBJ whole genome shotgun (WGS) entry which is preliminary data.</text>
</comment>
<evidence type="ECO:0000256" key="8">
    <source>
        <dbReference type="ARBA" id="ARBA00022737"/>
    </source>
</evidence>
<evidence type="ECO:0000256" key="7">
    <source>
        <dbReference type="ARBA" id="ARBA00022723"/>
    </source>
</evidence>
<evidence type="ECO:0000256" key="15">
    <source>
        <dbReference type="ARBA" id="ARBA00023242"/>
    </source>
</evidence>
<feature type="non-terminal residue" evidence="18">
    <location>
        <position position="81"/>
    </location>
</feature>
<proteinExistence type="predicted"/>
<dbReference type="GO" id="GO:0005634">
    <property type="term" value="C:nucleus"/>
    <property type="evidence" value="ECO:0007669"/>
    <property type="project" value="UniProtKB-SubCell"/>
</dbReference>
<evidence type="ECO:0000256" key="3">
    <source>
        <dbReference type="ARBA" id="ARBA00022454"/>
    </source>
</evidence>
<dbReference type="Gene3D" id="3.30.160.60">
    <property type="entry name" value="Classic Zinc Finger"/>
    <property type="match status" value="3"/>
</dbReference>
<feature type="domain" description="C2H2-type" evidence="17">
    <location>
        <begin position="1"/>
        <end position="28"/>
    </location>
</feature>
<dbReference type="SUPFAM" id="SSF57667">
    <property type="entry name" value="beta-beta-alpha zinc fingers"/>
    <property type="match status" value="2"/>
</dbReference>
<dbReference type="EMBL" id="VYZG01004834">
    <property type="protein sequence ID" value="NWQ84258.1"/>
    <property type="molecule type" value="Genomic_DNA"/>
</dbReference>
<evidence type="ECO:0000256" key="12">
    <source>
        <dbReference type="ARBA" id="ARBA00023015"/>
    </source>
</evidence>
<dbReference type="GO" id="GO:0005694">
    <property type="term" value="C:chromosome"/>
    <property type="evidence" value="ECO:0007669"/>
    <property type="project" value="UniProtKB-SubCell"/>
</dbReference>
<keyword evidence="7" id="KW-0479">Metal-binding</keyword>
<keyword evidence="5" id="KW-1017">Isopeptide bond</keyword>
<keyword evidence="20" id="KW-1185">Reference proteome</keyword>
<sequence>YPCAVCHRSYVTLSSLKRHSNVHSWRRQYPCRFCDKVFALAEYRTKHELWHTGERRYQCALCGDAFLTYYSLKSHQKGAHG</sequence>
<feature type="domain" description="C2H2-type" evidence="17">
    <location>
        <begin position="57"/>
        <end position="81"/>
    </location>
</feature>
<keyword evidence="8" id="KW-0677">Repeat</keyword>
<dbReference type="GO" id="GO:0000981">
    <property type="term" value="F:DNA-binding transcription factor activity, RNA polymerase II-specific"/>
    <property type="evidence" value="ECO:0007669"/>
    <property type="project" value="TreeGrafter"/>
</dbReference>
<keyword evidence="10" id="KW-0862">Zinc</keyword>